<dbReference type="RefSeq" id="XP_001028046.1">
    <property type="nucleotide sequence ID" value="XM_001028046.1"/>
</dbReference>
<evidence type="ECO:0000256" key="5">
    <source>
        <dbReference type="ARBA" id="ARBA00023193"/>
    </source>
</evidence>
<accession>I7MK45</accession>
<evidence type="ECO:0000259" key="7">
    <source>
        <dbReference type="PROSITE" id="PS50011"/>
    </source>
</evidence>
<dbReference type="Gene3D" id="3.30.200.20">
    <property type="entry name" value="Phosphorylase Kinase, domain 1"/>
    <property type="match status" value="1"/>
</dbReference>
<dbReference type="InterPro" id="IPR050339">
    <property type="entry name" value="CC_SR_Kinase"/>
</dbReference>
<gene>
    <name evidence="8" type="ORF">TTHERM_00526350</name>
</gene>
<dbReference type="KEGG" id="tet:TTHERM_00526350"/>
<dbReference type="SMART" id="SM00220">
    <property type="entry name" value="S_TKc"/>
    <property type="match status" value="1"/>
</dbReference>
<dbReference type="GO" id="GO:0005524">
    <property type="term" value="F:ATP binding"/>
    <property type="evidence" value="ECO:0007669"/>
    <property type="project" value="UniProtKB-KW"/>
</dbReference>
<dbReference type="PROSITE" id="PS00108">
    <property type="entry name" value="PROTEIN_KINASE_ST"/>
    <property type="match status" value="1"/>
</dbReference>
<keyword evidence="4" id="KW-0067">ATP-binding</keyword>
<dbReference type="SUPFAM" id="SSF56112">
    <property type="entry name" value="Protein kinase-like (PK-like)"/>
    <property type="match status" value="1"/>
</dbReference>
<dbReference type="AlphaFoldDB" id="I7MK45"/>
<dbReference type="HOGENOM" id="CLU_675259_0_0_1"/>
<feature type="domain" description="Protein kinase" evidence="7">
    <location>
        <begin position="113"/>
        <end position="396"/>
    </location>
</feature>
<dbReference type="Pfam" id="PF00069">
    <property type="entry name" value="Pkinase"/>
    <property type="match status" value="1"/>
</dbReference>
<keyword evidence="2" id="KW-0547">Nucleotide-binding</keyword>
<dbReference type="Gene3D" id="1.10.510.10">
    <property type="entry name" value="Transferase(Phosphotransferase) domain 1"/>
    <property type="match status" value="1"/>
</dbReference>
<dbReference type="eggNOG" id="KOG1035">
    <property type="taxonomic scope" value="Eukaryota"/>
</dbReference>
<name>I7MK45_TETTS</name>
<dbReference type="InParanoid" id="I7MK45"/>
<protein>
    <submittedName>
        <fullName evidence="8">Protein kinase</fullName>
    </submittedName>
</protein>
<dbReference type="GO" id="GO:0017148">
    <property type="term" value="P:negative regulation of translation"/>
    <property type="evidence" value="ECO:0007669"/>
    <property type="project" value="UniProtKB-KW"/>
</dbReference>
<dbReference type="GeneID" id="7847042"/>
<dbReference type="Proteomes" id="UP000009168">
    <property type="component" value="Unassembled WGS sequence"/>
</dbReference>
<keyword evidence="3 8" id="KW-0418">Kinase</keyword>
<dbReference type="PANTHER" id="PTHR11042">
    <property type="entry name" value="EUKARYOTIC TRANSLATION INITIATION FACTOR 2-ALPHA KINASE EIF2-ALPHA KINASE -RELATED"/>
    <property type="match status" value="1"/>
</dbReference>
<evidence type="ECO:0000256" key="6">
    <source>
        <dbReference type="ARBA" id="ARBA00037982"/>
    </source>
</evidence>
<evidence type="ECO:0000313" key="8">
    <source>
        <dbReference type="EMBL" id="EAS07804.1"/>
    </source>
</evidence>
<evidence type="ECO:0000256" key="3">
    <source>
        <dbReference type="ARBA" id="ARBA00022777"/>
    </source>
</evidence>
<evidence type="ECO:0000313" key="9">
    <source>
        <dbReference type="Proteomes" id="UP000009168"/>
    </source>
</evidence>
<evidence type="ECO:0000256" key="4">
    <source>
        <dbReference type="ARBA" id="ARBA00022840"/>
    </source>
</evidence>
<keyword evidence="5" id="KW-0652">Protein synthesis inhibitor</keyword>
<organism evidence="8 9">
    <name type="scientific">Tetrahymena thermophila (strain SB210)</name>
    <dbReference type="NCBI Taxonomy" id="312017"/>
    <lineage>
        <taxon>Eukaryota</taxon>
        <taxon>Sar</taxon>
        <taxon>Alveolata</taxon>
        <taxon>Ciliophora</taxon>
        <taxon>Intramacronucleata</taxon>
        <taxon>Oligohymenophorea</taxon>
        <taxon>Hymenostomatida</taxon>
        <taxon>Tetrahymenina</taxon>
        <taxon>Tetrahymenidae</taxon>
        <taxon>Tetrahymena</taxon>
    </lineage>
</organism>
<keyword evidence="9" id="KW-1185">Reference proteome</keyword>
<evidence type="ECO:0000256" key="1">
    <source>
        <dbReference type="ARBA" id="ARBA00022679"/>
    </source>
</evidence>
<keyword evidence="1" id="KW-0808">Transferase</keyword>
<dbReference type="GO" id="GO:0005634">
    <property type="term" value="C:nucleus"/>
    <property type="evidence" value="ECO:0007669"/>
    <property type="project" value="TreeGrafter"/>
</dbReference>
<sequence>MEQVNQQVICLIIGPSQDNLNTFEDNLLEYLKKIFNEDFSDMITSMQKFTKEGRANCLITMKMDQFKQLAEIQNKLENKMNDYIFNFYENQLEESNDHIFQCGKMQRQFYKLMIPQEREMKGAFGEIFLVQNKVDGNIYVIKKRKEDNVPKKATLKTIQNLKYMREAANMMRLSHPNIVRAYDWWLEKSDNSCNQFNLYIQMEYVGEINKAHNLFSFTKQILKNMTDLPNKRIIIHHFFKQILSGLLYIHENGYVHRDLKPENIFVDPVRQICKIGDFGFSKQIQIENKVGELQFRKVPSSTYGTVCYQPPELRSQFDSCGDLYNLGLILLDMCNNMENRKTDHYNATYKQDEQKFPQGFRENYQHESKLIEILCACDPQQRQEYQGELENYDEFIKQQKVLILSTSS</sequence>
<dbReference type="PROSITE" id="PS50011">
    <property type="entry name" value="PROTEIN_KINASE_DOM"/>
    <property type="match status" value="1"/>
</dbReference>
<dbReference type="GO" id="GO:0004694">
    <property type="term" value="F:eukaryotic translation initiation factor 2alpha kinase activity"/>
    <property type="evidence" value="ECO:0007669"/>
    <property type="project" value="TreeGrafter"/>
</dbReference>
<dbReference type="OrthoDB" id="298332at2759"/>
<dbReference type="InterPro" id="IPR008271">
    <property type="entry name" value="Ser/Thr_kinase_AS"/>
</dbReference>
<proteinExistence type="inferred from homology"/>
<dbReference type="PANTHER" id="PTHR11042:SF136">
    <property type="entry name" value="EIF-2-ALPHA KINASE GCN2"/>
    <property type="match status" value="1"/>
</dbReference>
<dbReference type="InterPro" id="IPR011009">
    <property type="entry name" value="Kinase-like_dom_sf"/>
</dbReference>
<dbReference type="InterPro" id="IPR000719">
    <property type="entry name" value="Prot_kinase_dom"/>
</dbReference>
<dbReference type="GO" id="GO:0005829">
    <property type="term" value="C:cytosol"/>
    <property type="evidence" value="ECO:0007669"/>
    <property type="project" value="TreeGrafter"/>
</dbReference>
<dbReference type="EMBL" id="GG662209">
    <property type="protein sequence ID" value="EAS07804.1"/>
    <property type="molecule type" value="Genomic_DNA"/>
</dbReference>
<comment type="similarity">
    <text evidence="6">Belongs to the protein kinase superfamily. Ser/Thr protein kinase family. GCN2 subfamily.</text>
</comment>
<reference evidence="9" key="1">
    <citation type="journal article" date="2006" name="PLoS Biol.">
        <title>Macronuclear genome sequence of the ciliate Tetrahymena thermophila, a model eukaryote.</title>
        <authorList>
            <person name="Eisen J.A."/>
            <person name="Coyne R.S."/>
            <person name="Wu M."/>
            <person name="Wu D."/>
            <person name="Thiagarajan M."/>
            <person name="Wortman J.R."/>
            <person name="Badger J.H."/>
            <person name="Ren Q."/>
            <person name="Amedeo P."/>
            <person name="Jones K.M."/>
            <person name="Tallon L.J."/>
            <person name="Delcher A.L."/>
            <person name="Salzberg S.L."/>
            <person name="Silva J.C."/>
            <person name="Haas B.J."/>
            <person name="Majoros W.H."/>
            <person name="Farzad M."/>
            <person name="Carlton J.M."/>
            <person name="Smith R.K. Jr."/>
            <person name="Garg J."/>
            <person name="Pearlman R.E."/>
            <person name="Karrer K.M."/>
            <person name="Sun L."/>
            <person name="Manning G."/>
            <person name="Elde N.C."/>
            <person name="Turkewitz A.P."/>
            <person name="Asai D.J."/>
            <person name="Wilkes D.E."/>
            <person name="Wang Y."/>
            <person name="Cai H."/>
            <person name="Collins K."/>
            <person name="Stewart B.A."/>
            <person name="Lee S.R."/>
            <person name="Wilamowska K."/>
            <person name="Weinberg Z."/>
            <person name="Ruzzo W.L."/>
            <person name="Wloga D."/>
            <person name="Gaertig J."/>
            <person name="Frankel J."/>
            <person name="Tsao C.-C."/>
            <person name="Gorovsky M.A."/>
            <person name="Keeling P.J."/>
            <person name="Waller R.F."/>
            <person name="Patron N.J."/>
            <person name="Cherry J.M."/>
            <person name="Stover N.A."/>
            <person name="Krieger C.J."/>
            <person name="del Toro C."/>
            <person name="Ryder H.F."/>
            <person name="Williamson S.C."/>
            <person name="Barbeau R.A."/>
            <person name="Hamilton E.P."/>
            <person name="Orias E."/>
        </authorList>
    </citation>
    <scope>NUCLEOTIDE SEQUENCE [LARGE SCALE GENOMIC DNA]</scope>
    <source>
        <strain evidence="9">SB210</strain>
    </source>
</reference>
<dbReference type="OMA" id="IPQEREM"/>
<evidence type="ECO:0000256" key="2">
    <source>
        <dbReference type="ARBA" id="ARBA00022741"/>
    </source>
</evidence>
<dbReference type="STRING" id="312017.I7MK45"/>